<proteinExistence type="predicted"/>
<evidence type="ECO:0000313" key="3">
    <source>
        <dbReference type="Proteomes" id="UP000614200"/>
    </source>
</evidence>
<protein>
    <submittedName>
        <fullName evidence="2">Uncharacterized protein</fullName>
    </submittedName>
</protein>
<keyword evidence="3" id="KW-1185">Reference proteome</keyword>
<accession>A0ABR9ZV41</accession>
<feature type="transmembrane region" description="Helical" evidence="1">
    <location>
        <begin position="12"/>
        <end position="30"/>
    </location>
</feature>
<keyword evidence="1" id="KW-0812">Transmembrane</keyword>
<keyword evidence="1" id="KW-1133">Transmembrane helix</keyword>
<dbReference type="RefSeq" id="WP_194701682.1">
    <property type="nucleotide sequence ID" value="NZ_JADKNH010000005.1"/>
</dbReference>
<dbReference type="EMBL" id="JADKNH010000005">
    <property type="protein sequence ID" value="MBF4693454.1"/>
    <property type="molecule type" value="Genomic_DNA"/>
</dbReference>
<comment type="caution">
    <text evidence="2">The sequence shown here is derived from an EMBL/GenBank/DDBJ whole genome shotgun (WGS) entry which is preliminary data.</text>
</comment>
<name>A0ABR9ZV41_9FIRM</name>
<dbReference type="Proteomes" id="UP000614200">
    <property type="component" value="Unassembled WGS sequence"/>
</dbReference>
<evidence type="ECO:0000256" key="1">
    <source>
        <dbReference type="SAM" id="Phobius"/>
    </source>
</evidence>
<evidence type="ECO:0000313" key="2">
    <source>
        <dbReference type="EMBL" id="MBF4693454.1"/>
    </source>
</evidence>
<sequence>MNEIKQKRIKKIITLVVLFAIVLHLIPIPFHKTYEAIEIKLDDPNYLEYTKVHIDGLYKINIGDDAFDGHIGVEGYDVTEGEVIWDIKISTHLNLSGLSYQLDTDRDPMYSFGNIISEPFFKHFALVVWDNIAENKKDVFRIPDHGHWSGTDGYCIVPNVTTREEALKALKALNMIKE</sequence>
<gene>
    <name evidence="2" type="ORF">ISU02_10000</name>
</gene>
<keyword evidence="1" id="KW-0472">Membrane</keyword>
<organism evidence="2 3">
    <name type="scientific">Fusibacter ferrireducens</name>
    <dbReference type="NCBI Taxonomy" id="2785058"/>
    <lineage>
        <taxon>Bacteria</taxon>
        <taxon>Bacillati</taxon>
        <taxon>Bacillota</taxon>
        <taxon>Clostridia</taxon>
        <taxon>Eubacteriales</taxon>
        <taxon>Eubacteriales Family XII. Incertae Sedis</taxon>
        <taxon>Fusibacter</taxon>
    </lineage>
</organism>
<reference evidence="2 3" key="1">
    <citation type="submission" date="2020-11" db="EMBL/GenBank/DDBJ databases">
        <title>Fusibacter basophilias sp. nov.</title>
        <authorList>
            <person name="Qiu D."/>
        </authorList>
    </citation>
    <scope>NUCLEOTIDE SEQUENCE [LARGE SCALE GENOMIC DNA]</scope>
    <source>
        <strain evidence="2 3">Q10-2</strain>
    </source>
</reference>